<evidence type="ECO:0000313" key="2">
    <source>
        <dbReference type="Proteomes" id="UP000019028"/>
    </source>
</evidence>
<dbReference type="OrthoDB" id="4190814at2"/>
<gene>
    <name evidence="1" type="ORF">Sant_0039</name>
</gene>
<reference evidence="1 2" key="1">
    <citation type="journal article" date="2014" name="Genome Biol. Evol.">
        <title>Genome degeneration and adaptation in a nascent stage of symbiosis.</title>
        <authorList>
            <person name="Oakeson K.F."/>
            <person name="Gil R."/>
            <person name="Clayton A.L."/>
            <person name="Dunn D.M."/>
            <person name="von Niederhausern A.C."/>
            <person name="Hamil C."/>
            <person name="Aoyagi A."/>
            <person name="Duval B."/>
            <person name="Baca A."/>
            <person name="Silva F.J."/>
            <person name="Vallier A."/>
            <person name="Jackson D.G."/>
            <person name="Latorre A."/>
            <person name="Weiss R.B."/>
            <person name="Heddi A."/>
            <person name="Moya A."/>
            <person name="Dale C."/>
        </authorList>
    </citation>
    <scope>NUCLEOTIDE SEQUENCE [LARGE SCALE GENOMIC DNA]</scope>
    <source>
        <strain evidence="1 2">HS1</strain>
    </source>
</reference>
<evidence type="ECO:0000313" key="1">
    <source>
        <dbReference type="EMBL" id="AHF75156.1"/>
    </source>
</evidence>
<dbReference type="PATRIC" id="fig|1239307.3.peg.43"/>
<dbReference type="InterPro" id="IPR014710">
    <property type="entry name" value="RmlC-like_jellyroll"/>
</dbReference>
<dbReference type="HOGENOM" id="CLU_1926351_0_0_6"/>
<keyword evidence="2" id="KW-1185">Reference proteome</keyword>
<protein>
    <recommendedName>
        <fullName evidence="3">Cupin 2 conserved barrel domain-containing protein</fullName>
    </recommendedName>
</protein>
<dbReference type="SUPFAM" id="SSF51182">
    <property type="entry name" value="RmlC-like cupins"/>
    <property type="match status" value="1"/>
</dbReference>
<sequence>MDQQKAYCQLPILHHLTGHHQPVPYFLTANMFGGLPFELAGGDISQWVGQPVAEPHRHEVDEIYLLISPTPGEAVIDVNIQGDVKTYSSPSVIHVPAGAMHQFITKKAGRGSFCFGILYRRIEGAA</sequence>
<dbReference type="EMBL" id="CP006569">
    <property type="protein sequence ID" value="AHF75156.1"/>
    <property type="molecule type" value="Genomic_DNA"/>
</dbReference>
<dbReference type="KEGG" id="sod:Sant_0039"/>
<dbReference type="RefSeq" id="WP_025420312.1">
    <property type="nucleotide sequence ID" value="NZ_CP006569.1"/>
</dbReference>
<organism evidence="1 2">
    <name type="scientific">Sodalis praecaptivus</name>
    <dbReference type="NCBI Taxonomy" id="1239307"/>
    <lineage>
        <taxon>Bacteria</taxon>
        <taxon>Pseudomonadati</taxon>
        <taxon>Pseudomonadota</taxon>
        <taxon>Gammaproteobacteria</taxon>
        <taxon>Enterobacterales</taxon>
        <taxon>Bruguierivoracaceae</taxon>
        <taxon>Sodalis</taxon>
    </lineage>
</organism>
<accession>W0HMN6</accession>
<name>W0HMN6_9GAMM</name>
<dbReference type="Gene3D" id="2.60.120.10">
    <property type="entry name" value="Jelly Rolls"/>
    <property type="match status" value="1"/>
</dbReference>
<evidence type="ECO:0008006" key="3">
    <source>
        <dbReference type="Google" id="ProtNLM"/>
    </source>
</evidence>
<dbReference type="Proteomes" id="UP000019028">
    <property type="component" value="Chromosome"/>
</dbReference>
<proteinExistence type="predicted"/>
<dbReference type="InterPro" id="IPR011051">
    <property type="entry name" value="RmlC_Cupin_sf"/>
</dbReference>
<dbReference type="AlphaFoldDB" id="W0HMN6"/>